<dbReference type="EMBL" id="BGPR01004751">
    <property type="protein sequence ID" value="GBN02965.1"/>
    <property type="molecule type" value="Genomic_DNA"/>
</dbReference>
<proteinExistence type="predicted"/>
<reference evidence="2 3" key="1">
    <citation type="journal article" date="2019" name="Sci. Rep.">
        <title>Orb-weaving spider Araneus ventricosus genome elucidates the spidroin gene catalogue.</title>
        <authorList>
            <person name="Kono N."/>
            <person name="Nakamura H."/>
            <person name="Ohtoshi R."/>
            <person name="Moran D.A.P."/>
            <person name="Shinohara A."/>
            <person name="Yoshida Y."/>
            <person name="Fujiwara M."/>
            <person name="Mori M."/>
            <person name="Tomita M."/>
            <person name="Arakawa K."/>
        </authorList>
    </citation>
    <scope>NUCLEOTIDE SEQUENCE [LARGE SCALE GENOMIC DNA]</scope>
</reference>
<name>A0A4Y2KKT4_ARAVE</name>
<sequence>MSGREFPGRINPDFSFITSMVVSGYAICQANSCSPLVHTQADGGGIMLWGTFAWAALGPLVVIVRSFHGLFYLNIIQFQCTLTCGSSCTLTWRLSPQLEMESSSRTTPHVARLGLCWSGSRSILMNST</sequence>
<accession>A0A4Y2KKT4</accession>
<keyword evidence="1" id="KW-0472">Membrane</keyword>
<feature type="transmembrane region" description="Helical" evidence="1">
    <location>
        <begin position="46"/>
        <end position="64"/>
    </location>
</feature>
<protein>
    <submittedName>
        <fullName evidence="2">Uncharacterized protein</fullName>
    </submittedName>
</protein>
<organism evidence="2 3">
    <name type="scientific">Araneus ventricosus</name>
    <name type="common">Orbweaver spider</name>
    <name type="synonym">Epeira ventricosa</name>
    <dbReference type="NCBI Taxonomy" id="182803"/>
    <lineage>
        <taxon>Eukaryota</taxon>
        <taxon>Metazoa</taxon>
        <taxon>Ecdysozoa</taxon>
        <taxon>Arthropoda</taxon>
        <taxon>Chelicerata</taxon>
        <taxon>Arachnida</taxon>
        <taxon>Araneae</taxon>
        <taxon>Araneomorphae</taxon>
        <taxon>Entelegynae</taxon>
        <taxon>Araneoidea</taxon>
        <taxon>Araneidae</taxon>
        <taxon>Araneus</taxon>
    </lineage>
</organism>
<dbReference type="AlphaFoldDB" id="A0A4Y2KKT4"/>
<evidence type="ECO:0000313" key="3">
    <source>
        <dbReference type="Proteomes" id="UP000499080"/>
    </source>
</evidence>
<evidence type="ECO:0000256" key="1">
    <source>
        <dbReference type="SAM" id="Phobius"/>
    </source>
</evidence>
<keyword evidence="1" id="KW-0812">Transmembrane</keyword>
<keyword evidence="3" id="KW-1185">Reference proteome</keyword>
<gene>
    <name evidence="2" type="ORF">AVEN_38985_1</name>
</gene>
<evidence type="ECO:0000313" key="2">
    <source>
        <dbReference type="EMBL" id="GBN02965.1"/>
    </source>
</evidence>
<dbReference type="Proteomes" id="UP000499080">
    <property type="component" value="Unassembled WGS sequence"/>
</dbReference>
<keyword evidence="1" id="KW-1133">Transmembrane helix</keyword>
<comment type="caution">
    <text evidence="2">The sequence shown here is derived from an EMBL/GenBank/DDBJ whole genome shotgun (WGS) entry which is preliminary data.</text>
</comment>